<gene>
    <name evidence="2" type="ORF">CROQUDRAFT_640854</name>
</gene>
<organism evidence="2 3">
    <name type="scientific">Cronartium quercuum f. sp. fusiforme G11</name>
    <dbReference type="NCBI Taxonomy" id="708437"/>
    <lineage>
        <taxon>Eukaryota</taxon>
        <taxon>Fungi</taxon>
        <taxon>Dikarya</taxon>
        <taxon>Basidiomycota</taxon>
        <taxon>Pucciniomycotina</taxon>
        <taxon>Pucciniomycetes</taxon>
        <taxon>Pucciniales</taxon>
        <taxon>Coleosporiaceae</taxon>
        <taxon>Cronartium</taxon>
    </lineage>
</organism>
<evidence type="ECO:0000256" key="1">
    <source>
        <dbReference type="SAM" id="SignalP"/>
    </source>
</evidence>
<keyword evidence="1" id="KW-0732">Signal</keyword>
<keyword evidence="3" id="KW-1185">Reference proteome</keyword>
<evidence type="ECO:0000313" key="3">
    <source>
        <dbReference type="Proteomes" id="UP000886653"/>
    </source>
</evidence>
<proteinExistence type="predicted"/>
<dbReference type="EMBL" id="MU167301">
    <property type="protein sequence ID" value="KAG0144144.1"/>
    <property type="molecule type" value="Genomic_DNA"/>
</dbReference>
<name>A0A9P6T9Z7_9BASI</name>
<sequence length="263" mass="30278">MRSVPHRERWALSITTIMLICCGIQPGLISSAPTAPTGTLVRRMVGEIDEVAKLEPLKPLISLPDTDWSREEGVGTIEELVNEIHPAEKRTLFHDWLKKQAEKKSAPIQETSPYYRADLQKYLDAWKRITGRTLHSEFLEQPIHWTSYLHDWEMELPHFIDRYLPSYDGYRTAFINKLSAEFKPPEVKTAAEFLKRYGSFAMEYLQDKGFLSIPQFLSTYIPAQPLLITPLEISLVSTFGSGGNILLRDLMNHYLNWVVQNDV</sequence>
<accession>A0A9P6T9Z7</accession>
<protein>
    <submittedName>
        <fullName evidence="2">Uncharacterized protein</fullName>
    </submittedName>
</protein>
<comment type="caution">
    <text evidence="2">The sequence shown here is derived from an EMBL/GenBank/DDBJ whole genome shotgun (WGS) entry which is preliminary data.</text>
</comment>
<reference evidence="2" key="1">
    <citation type="submission" date="2013-11" db="EMBL/GenBank/DDBJ databases">
        <title>Genome sequence of the fusiform rust pathogen reveals effectors for host alternation and coevolution with pine.</title>
        <authorList>
            <consortium name="DOE Joint Genome Institute"/>
            <person name="Smith K."/>
            <person name="Pendleton A."/>
            <person name="Kubisiak T."/>
            <person name="Anderson C."/>
            <person name="Salamov A."/>
            <person name="Aerts A."/>
            <person name="Riley R."/>
            <person name="Clum A."/>
            <person name="Lindquist E."/>
            <person name="Ence D."/>
            <person name="Campbell M."/>
            <person name="Kronenberg Z."/>
            <person name="Feau N."/>
            <person name="Dhillon B."/>
            <person name="Hamelin R."/>
            <person name="Burleigh J."/>
            <person name="Smith J."/>
            <person name="Yandell M."/>
            <person name="Nelson C."/>
            <person name="Grigoriev I."/>
            <person name="Davis J."/>
        </authorList>
    </citation>
    <scope>NUCLEOTIDE SEQUENCE</scope>
    <source>
        <strain evidence="2">G11</strain>
    </source>
</reference>
<feature type="signal peptide" evidence="1">
    <location>
        <begin position="1"/>
        <end position="26"/>
    </location>
</feature>
<dbReference type="Proteomes" id="UP000886653">
    <property type="component" value="Unassembled WGS sequence"/>
</dbReference>
<dbReference type="AlphaFoldDB" id="A0A9P6T9Z7"/>
<evidence type="ECO:0000313" key="2">
    <source>
        <dbReference type="EMBL" id="KAG0144144.1"/>
    </source>
</evidence>
<feature type="chain" id="PRO_5040434032" evidence="1">
    <location>
        <begin position="27"/>
        <end position="263"/>
    </location>
</feature>